<organism evidence="2 3">
    <name type="scientific">Desulfofarcimen acetoxidans (strain ATCC 49208 / DSM 771 / KCTC 5769 / VKM B-1644 / 5575)</name>
    <name type="common">Desulfotomaculum acetoxidans</name>
    <dbReference type="NCBI Taxonomy" id="485916"/>
    <lineage>
        <taxon>Bacteria</taxon>
        <taxon>Bacillati</taxon>
        <taxon>Bacillota</taxon>
        <taxon>Clostridia</taxon>
        <taxon>Eubacteriales</taxon>
        <taxon>Peptococcaceae</taxon>
        <taxon>Desulfofarcimen</taxon>
    </lineage>
</organism>
<evidence type="ECO:0000313" key="2">
    <source>
        <dbReference type="EMBL" id="ACV63430.1"/>
    </source>
</evidence>
<dbReference type="HOGENOM" id="CLU_066192_44_5_9"/>
<proteinExistence type="predicted"/>
<dbReference type="GO" id="GO:0003677">
    <property type="term" value="F:DNA binding"/>
    <property type="evidence" value="ECO:0007669"/>
    <property type="project" value="InterPro"/>
</dbReference>
<dbReference type="EMBL" id="CP001720">
    <property type="protein sequence ID" value="ACV63430.1"/>
    <property type="molecule type" value="Genomic_DNA"/>
</dbReference>
<dbReference type="Gene3D" id="1.10.260.40">
    <property type="entry name" value="lambda repressor-like DNA-binding domains"/>
    <property type="match status" value="1"/>
</dbReference>
<dbReference type="SMART" id="SM00530">
    <property type="entry name" value="HTH_XRE"/>
    <property type="match status" value="1"/>
</dbReference>
<evidence type="ECO:0000313" key="3">
    <source>
        <dbReference type="Proteomes" id="UP000002217"/>
    </source>
</evidence>
<dbReference type="CDD" id="cd00093">
    <property type="entry name" value="HTH_XRE"/>
    <property type="match status" value="1"/>
</dbReference>
<dbReference type="InterPro" id="IPR010982">
    <property type="entry name" value="Lambda_DNA-bd_dom_sf"/>
</dbReference>
<gene>
    <name evidence="2" type="ordered locus">Dtox_2643</name>
</gene>
<feature type="domain" description="HTH cro/C1-type" evidence="1">
    <location>
        <begin position="3"/>
        <end position="57"/>
    </location>
</feature>
<evidence type="ECO:0000259" key="1">
    <source>
        <dbReference type="PROSITE" id="PS50943"/>
    </source>
</evidence>
<dbReference type="Pfam" id="PF01381">
    <property type="entry name" value="HTH_3"/>
    <property type="match status" value="1"/>
</dbReference>
<dbReference type="Proteomes" id="UP000002217">
    <property type="component" value="Chromosome"/>
</dbReference>
<accession>C8W134</accession>
<dbReference type="SUPFAM" id="SSF47413">
    <property type="entry name" value="lambda repressor-like DNA-binding domains"/>
    <property type="match status" value="1"/>
</dbReference>
<dbReference type="InterPro" id="IPR001387">
    <property type="entry name" value="Cro/C1-type_HTH"/>
</dbReference>
<dbReference type="PROSITE" id="PS50943">
    <property type="entry name" value="HTH_CROC1"/>
    <property type="match status" value="1"/>
</dbReference>
<reference evidence="2 3" key="1">
    <citation type="journal article" date="2009" name="Stand. Genomic Sci.">
        <title>Complete genome sequence of Desulfotomaculum acetoxidans type strain (5575).</title>
        <authorList>
            <person name="Spring S."/>
            <person name="Lapidus A."/>
            <person name="Schroder M."/>
            <person name="Gleim D."/>
            <person name="Sims D."/>
            <person name="Meincke L."/>
            <person name="Glavina Del Rio T."/>
            <person name="Tice H."/>
            <person name="Copeland A."/>
            <person name="Cheng J.F."/>
            <person name="Lucas S."/>
            <person name="Chen F."/>
            <person name="Nolan M."/>
            <person name="Bruce D."/>
            <person name="Goodwin L."/>
            <person name="Pitluck S."/>
            <person name="Ivanova N."/>
            <person name="Mavromatis K."/>
            <person name="Mikhailova N."/>
            <person name="Pati A."/>
            <person name="Chen A."/>
            <person name="Palaniappan K."/>
            <person name="Land M."/>
            <person name="Hauser L."/>
            <person name="Chang Y.J."/>
            <person name="Jeffries C.D."/>
            <person name="Chain P."/>
            <person name="Saunders E."/>
            <person name="Brettin T."/>
            <person name="Detter J.C."/>
            <person name="Goker M."/>
            <person name="Bristow J."/>
            <person name="Eisen J.A."/>
            <person name="Markowitz V."/>
            <person name="Hugenholtz P."/>
            <person name="Kyrpides N.C."/>
            <person name="Klenk H.P."/>
            <person name="Han C."/>
        </authorList>
    </citation>
    <scope>NUCLEOTIDE SEQUENCE [LARGE SCALE GENOMIC DNA]</scope>
    <source>
        <strain evidence="3">ATCC 49208 / DSM 771 / VKM B-1644</strain>
    </source>
</reference>
<sequence>MDIKDYRQKKGYTQEEVARLLDITLRYYQNIERGKQKPNVIIGLNLALILKVNPFKLWKIKDAK</sequence>
<keyword evidence="3" id="KW-1185">Reference proteome</keyword>
<dbReference type="AlphaFoldDB" id="C8W134"/>
<dbReference type="eggNOG" id="ENOG502ZEPH">
    <property type="taxonomic scope" value="Bacteria"/>
</dbReference>
<protein>
    <submittedName>
        <fullName evidence="2">Transcriptional regulator, XRE family</fullName>
    </submittedName>
</protein>
<dbReference type="KEGG" id="dae:Dtox_2643"/>
<name>C8W134_DESAS</name>
<dbReference type="OrthoDB" id="9801008at2"/>
<dbReference type="RefSeq" id="WP_015758124.1">
    <property type="nucleotide sequence ID" value="NC_013216.1"/>
</dbReference>